<comment type="caution">
    <text evidence="1">The sequence shown here is derived from an EMBL/GenBank/DDBJ whole genome shotgun (WGS) entry which is preliminary data.</text>
</comment>
<name>A0A9Q3GH32_9BASI</name>
<gene>
    <name evidence="1" type="ORF">O181_005882</name>
</gene>
<evidence type="ECO:0000313" key="1">
    <source>
        <dbReference type="EMBL" id="MBW0466167.1"/>
    </source>
</evidence>
<reference evidence="1" key="1">
    <citation type="submission" date="2021-03" db="EMBL/GenBank/DDBJ databases">
        <title>Draft genome sequence of rust myrtle Austropuccinia psidii MF-1, a brazilian biotype.</title>
        <authorList>
            <person name="Quecine M.C."/>
            <person name="Pachon D.M.R."/>
            <person name="Bonatelli M.L."/>
            <person name="Correr F.H."/>
            <person name="Franceschini L.M."/>
            <person name="Leite T.F."/>
            <person name="Margarido G.R.A."/>
            <person name="Almeida C.A."/>
            <person name="Ferrarezi J.A."/>
            <person name="Labate C.A."/>
        </authorList>
    </citation>
    <scope>NUCLEOTIDE SEQUENCE</scope>
    <source>
        <strain evidence="1">MF-1</strain>
    </source>
</reference>
<accession>A0A9Q3GH32</accession>
<keyword evidence="2" id="KW-1185">Reference proteome</keyword>
<proteinExistence type="predicted"/>
<sequence length="213" mass="24964">MALSSSKFDLEDLRSALASVDQKDTQVRKHLITKRLGQRITLHLTRDCMNVCHWSRSLCLLVKDIFYDDDDGLQSQNNAVQIFILRSIDESLLSYVEEITLAKKIYHLLESCFTHILWSHIINIFTTIFDSTNDSESPNNGYTKIQDNIIRLKSEIGQQWRNDSLMEMFFHHYNKQNFHKISNSLDARISINQRIKVQGRDIPEIAHKLRTRE</sequence>
<dbReference type="EMBL" id="AVOT02001229">
    <property type="protein sequence ID" value="MBW0466167.1"/>
    <property type="molecule type" value="Genomic_DNA"/>
</dbReference>
<dbReference type="AlphaFoldDB" id="A0A9Q3GH32"/>
<dbReference type="OrthoDB" id="2507554at2759"/>
<organism evidence="1 2">
    <name type="scientific">Austropuccinia psidii MF-1</name>
    <dbReference type="NCBI Taxonomy" id="1389203"/>
    <lineage>
        <taxon>Eukaryota</taxon>
        <taxon>Fungi</taxon>
        <taxon>Dikarya</taxon>
        <taxon>Basidiomycota</taxon>
        <taxon>Pucciniomycotina</taxon>
        <taxon>Pucciniomycetes</taxon>
        <taxon>Pucciniales</taxon>
        <taxon>Sphaerophragmiaceae</taxon>
        <taxon>Austropuccinia</taxon>
    </lineage>
</organism>
<protein>
    <submittedName>
        <fullName evidence="1">Uncharacterized protein</fullName>
    </submittedName>
</protein>
<dbReference type="Proteomes" id="UP000765509">
    <property type="component" value="Unassembled WGS sequence"/>
</dbReference>
<evidence type="ECO:0000313" key="2">
    <source>
        <dbReference type="Proteomes" id="UP000765509"/>
    </source>
</evidence>